<organism evidence="1 2">
    <name type="scientific">Rhizopogon vinicolor AM-OR11-026</name>
    <dbReference type="NCBI Taxonomy" id="1314800"/>
    <lineage>
        <taxon>Eukaryota</taxon>
        <taxon>Fungi</taxon>
        <taxon>Dikarya</taxon>
        <taxon>Basidiomycota</taxon>
        <taxon>Agaricomycotina</taxon>
        <taxon>Agaricomycetes</taxon>
        <taxon>Agaricomycetidae</taxon>
        <taxon>Boletales</taxon>
        <taxon>Suillineae</taxon>
        <taxon>Rhizopogonaceae</taxon>
        <taxon>Rhizopogon</taxon>
    </lineage>
</organism>
<reference evidence="1 2" key="1">
    <citation type="submission" date="2016-06" db="EMBL/GenBank/DDBJ databases">
        <title>Comparative genomics of the ectomycorrhizal sister species Rhizopogon vinicolor and Rhizopogon vesiculosus (Basidiomycota: Boletales) reveals a divergence of the mating type B locus.</title>
        <authorList>
            <consortium name="DOE Joint Genome Institute"/>
            <person name="Mujic A.B."/>
            <person name="Kuo A."/>
            <person name="Tritt A."/>
            <person name="Lipzen A."/>
            <person name="Chen C."/>
            <person name="Johnson J."/>
            <person name="Sharma A."/>
            <person name="Barry K."/>
            <person name="Grigoriev I.V."/>
            <person name="Spatafora J.W."/>
        </authorList>
    </citation>
    <scope>NUCLEOTIDE SEQUENCE [LARGE SCALE GENOMIC DNA]</scope>
    <source>
        <strain evidence="1 2">AM-OR11-026</strain>
    </source>
</reference>
<dbReference type="EMBL" id="KV448200">
    <property type="protein sequence ID" value="OAX40781.1"/>
    <property type="molecule type" value="Genomic_DNA"/>
</dbReference>
<protein>
    <submittedName>
        <fullName evidence="1">Uncharacterized protein</fullName>
    </submittedName>
</protein>
<evidence type="ECO:0000313" key="2">
    <source>
        <dbReference type="Proteomes" id="UP000092154"/>
    </source>
</evidence>
<dbReference type="Proteomes" id="UP000092154">
    <property type="component" value="Unassembled WGS sequence"/>
</dbReference>
<name>A0A1B7N7G2_9AGAM</name>
<dbReference type="AlphaFoldDB" id="A0A1B7N7G2"/>
<evidence type="ECO:0000313" key="1">
    <source>
        <dbReference type="EMBL" id="OAX40781.1"/>
    </source>
</evidence>
<dbReference type="InParanoid" id="A0A1B7N7G2"/>
<gene>
    <name evidence="1" type="ORF">K503DRAFT_768269</name>
</gene>
<accession>A0A1B7N7G2</accession>
<proteinExistence type="predicted"/>
<keyword evidence="2" id="KW-1185">Reference proteome</keyword>
<sequence>MWRNQLNITCRSPGGKAAMHKLIVDFDSNTNDPCDVIVSYDYRIRGYMGIVGRTPSL</sequence>